<dbReference type="EMBL" id="CAMPGE010024702">
    <property type="protein sequence ID" value="CAI2382521.1"/>
    <property type="molecule type" value="Genomic_DNA"/>
</dbReference>
<keyword evidence="4" id="KW-1185">Reference proteome</keyword>
<keyword evidence="1" id="KW-0175">Coiled coil</keyword>
<name>A0AAD2D7M2_EUPCR</name>
<feature type="region of interest" description="Disordered" evidence="2">
    <location>
        <begin position="1"/>
        <end position="32"/>
    </location>
</feature>
<evidence type="ECO:0000256" key="1">
    <source>
        <dbReference type="SAM" id="Coils"/>
    </source>
</evidence>
<accession>A0AAD2D7M2</accession>
<gene>
    <name evidence="3" type="ORF">ECRASSUSDP1_LOCUS23996</name>
</gene>
<comment type="caution">
    <text evidence="3">The sequence shown here is derived from an EMBL/GenBank/DDBJ whole genome shotgun (WGS) entry which is preliminary data.</text>
</comment>
<dbReference type="Proteomes" id="UP001295684">
    <property type="component" value="Unassembled WGS sequence"/>
</dbReference>
<proteinExistence type="predicted"/>
<evidence type="ECO:0000313" key="4">
    <source>
        <dbReference type="Proteomes" id="UP001295684"/>
    </source>
</evidence>
<evidence type="ECO:0000313" key="3">
    <source>
        <dbReference type="EMBL" id="CAI2382521.1"/>
    </source>
</evidence>
<feature type="coiled-coil region" evidence="1">
    <location>
        <begin position="414"/>
        <end position="441"/>
    </location>
</feature>
<evidence type="ECO:0000256" key="2">
    <source>
        <dbReference type="SAM" id="MobiDB-lite"/>
    </source>
</evidence>
<feature type="region of interest" description="Disordered" evidence="2">
    <location>
        <begin position="86"/>
        <end position="142"/>
    </location>
</feature>
<organism evidence="3 4">
    <name type="scientific">Euplotes crassus</name>
    <dbReference type="NCBI Taxonomy" id="5936"/>
    <lineage>
        <taxon>Eukaryota</taxon>
        <taxon>Sar</taxon>
        <taxon>Alveolata</taxon>
        <taxon>Ciliophora</taxon>
        <taxon>Intramacronucleata</taxon>
        <taxon>Spirotrichea</taxon>
        <taxon>Hypotrichia</taxon>
        <taxon>Euplotida</taxon>
        <taxon>Euplotidae</taxon>
        <taxon>Moneuplotes</taxon>
    </lineage>
</organism>
<protein>
    <submittedName>
        <fullName evidence="3">Uncharacterized protein</fullName>
    </submittedName>
</protein>
<feature type="compositionally biased region" description="Basic residues" evidence="2">
    <location>
        <begin position="1"/>
        <end position="14"/>
    </location>
</feature>
<reference evidence="3" key="1">
    <citation type="submission" date="2023-07" db="EMBL/GenBank/DDBJ databases">
        <authorList>
            <consortium name="AG Swart"/>
            <person name="Singh M."/>
            <person name="Singh A."/>
            <person name="Seah K."/>
            <person name="Emmerich C."/>
        </authorList>
    </citation>
    <scope>NUCLEOTIDE SEQUENCE</scope>
    <source>
        <strain evidence="3">DP1</strain>
    </source>
</reference>
<dbReference type="AlphaFoldDB" id="A0AAD2D7M2"/>
<sequence length="771" mass="89399">MDKKRSRKSIKKIILRPQTDKTKHKNRPDPHCNSLLCLKGRDATPNKLKEIRTNVSTMDSEIHKSIQTLKMRSSFTSGFWSTKHSKKYQDKTRNAHRANNNTNTKHKTLNNFHKLTNLTHGHSKSSKKNSLKEKCSKSQNKSRVIASSSLNEFKTIISEELISHEKNKVKDSNNPFFDLKVDSPLDDDSKSQVGSSSFSPRLPPKLAKCSSVFVKKKRSSLKLYKFKFGEKKVSKLKKNKKVFKPNKPLFSTIKLKNGVQYICRLHNHLTNQEIVDQVNYSENLRVKPNSFVVRKALKNPKISSKDVYDKVVYDFVRRKDLKTKQKQKPKNISKGARQSEIQLLNALLPKDKKKKYLNSTNNFDKNKENPTISHKELGESNYEDWFECKKHDLTYTAPIDYDLPVKNMKIRLLLKQLDGIIDRLNIEYANLDTEVEYLEELNNIVHSYNSSMSQICERDKKVDVQTTIFNGQEFVKKGITKNVSSKDKHRNKLDLTLKVIIEKRYLISTHIEKAMVLFDITKKKKVLAESEEDIKISHNIYDITKSIVKQMAEEFQFVEREMNNIVDDILESNMPFKPNPLLGWQEVENEHREPEVHEISAKKLASSLIFDFTRHLTQKIGLKNSRNGSNVSSLHSSPAKLRTKLPSSFTKLINKKTLRRLSKFQSNPMNKVINEAVIHRAIDETDCDLKFTSKENRYRKEREKILSSNTLILHYVAKSLSLLGRKIKQSIQNQKNKVNFFDEAVPMPISMRPNIIIENYELSNRDKTPGS</sequence>